<dbReference type="InterPro" id="IPR011006">
    <property type="entry name" value="CheY-like_superfamily"/>
</dbReference>
<evidence type="ECO:0000256" key="1">
    <source>
        <dbReference type="PROSITE-ProRule" id="PRU00169"/>
    </source>
</evidence>
<dbReference type="Pfam" id="PF00072">
    <property type="entry name" value="Response_reg"/>
    <property type="match status" value="1"/>
</dbReference>
<protein>
    <submittedName>
        <fullName evidence="4">Response regulator</fullName>
    </submittedName>
</protein>
<dbReference type="SMART" id="SM00471">
    <property type="entry name" value="HDc"/>
    <property type="match status" value="1"/>
</dbReference>
<dbReference type="KEGG" id="nli:G3M70_09445"/>
<dbReference type="CDD" id="cd17551">
    <property type="entry name" value="REC_RpfG-like"/>
    <property type="match status" value="1"/>
</dbReference>
<evidence type="ECO:0000313" key="5">
    <source>
        <dbReference type="Proteomes" id="UP000594688"/>
    </source>
</evidence>
<dbReference type="PROSITE" id="PS51832">
    <property type="entry name" value="HD_GYP"/>
    <property type="match status" value="1"/>
</dbReference>
<dbReference type="Pfam" id="PF13487">
    <property type="entry name" value="HD_5"/>
    <property type="match status" value="1"/>
</dbReference>
<dbReference type="InterPro" id="IPR037522">
    <property type="entry name" value="HD_GYP_dom"/>
</dbReference>
<dbReference type="SMART" id="SM00448">
    <property type="entry name" value="REC"/>
    <property type="match status" value="1"/>
</dbReference>
<feature type="domain" description="HD-GYP" evidence="3">
    <location>
        <begin position="154"/>
        <end position="351"/>
    </location>
</feature>
<dbReference type="PANTHER" id="PTHR45228">
    <property type="entry name" value="CYCLIC DI-GMP PHOSPHODIESTERASE TM_0186-RELATED"/>
    <property type="match status" value="1"/>
</dbReference>
<dbReference type="SUPFAM" id="SSF109604">
    <property type="entry name" value="HD-domain/PDEase-like"/>
    <property type="match status" value="1"/>
</dbReference>
<evidence type="ECO:0000259" key="2">
    <source>
        <dbReference type="PROSITE" id="PS50110"/>
    </source>
</evidence>
<feature type="modified residue" description="4-aspartylphosphate" evidence="1">
    <location>
        <position position="60"/>
    </location>
</feature>
<dbReference type="SUPFAM" id="SSF52172">
    <property type="entry name" value="CheY-like"/>
    <property type="match status" value="1"/>
</dbReference>
<gene>
    <name evidence="4" type="ORF">G3M70_09445</name>
</gene>
<dbReference type="GO" id="GO:0000160">
    <property type="term" value="P:phosphorelay signal transduction system"/>
    <property type="evidence" value="ECO:0007669"/>
    <property type="project" value="InterPro"/>
</dbReference>
<dbReference type="InterPro" id="IPR001789">
    <property type="entry name" value="Sig_transdc_resp-reg_receiver"/>
</dbReference>
<dbReference type="InterPro" id="IPR003607">
    <property type="entry name" value="HD/PDEase_dom"/>
</dbReference>
<name>A0A7T0BW75_9BACT</name>
<accession>A0A7T0BW75</accession>
<dbReference type="EMBL" id="CP048685">
    <property type="protein sequence ID" value="QPJ62081.1"/>
    <property type="molecule type" value="Genomic_DNA"/>
</dbReference>
<keyword evidence="1" id="KW-0597">Phosphoprotein</keyword>
<sequence length="358" mass="40921">MDPINCLESKILIVDDQASNVLLLKQILSQAGYTNIISTQNPLEVLDLYKQHKPELVLLDLNMPHLDGFGVMKQLKEVETDSYIPVLVLTAVDHPTIRHRALSAGARDFLGKPLDVSEVVCRIRNMLEVRILHNKHRNLNQILEEQVRARTQELEETRQEVIHRLGRAGEYRDNETGNHVIRMSRFSYLLSKKMRFQDKMCQLILDASPMHDIGKIGIPDKILLKPGKLEADEWEIMKTHVSKGAEILSGNDSDLMVTARNIAQHHHEKWDGSGYPEGLKGEDISIEGRIVAVCDVFDALTSERPYKKAWALKDAINWMKDQRGKHFQPELLDAFTEILPEVVKVRDQFTDTFEPVTL</sequence>
<proteinExistence type="predicted"/>
<organism evidence="4 5">
    <name type="scientific">Candidatus Nitronauta litoralis</name>
    <dbReference type="NCBI Taxonomy" id="2705533"/>
    <lineage>
        <taxon>Bacteria</taxon>
        <taxon>Pseudomonadati</taxon>
        <taxon>Nitrospinota/Tectimicrobiota group</taxon>
        <taxon>Nitrospinota</taxon>
        <taxon>Nitrospinia</taxon>
        <taxon>Nitrospinales</taxon>
        <taxon>Nitrospinaceae</taxon>
        <taxon>Candidatus Nitronauta</taxon>
    </lineage>
</organism>
<dbReference type="Gene3D" id="1.10.3210.10">
    <property type="entry name" value="Hypothetical protein af1432"/>
    <property type="match status" value="1"/>
</dbReference>
<dbReference type="PANTHER" id="PTHR45228:SF1">
    <property type="entry name" value="CYCLIC DI-GMP PHOSPHODIESTERASE TM_0186"/>
    <property type="match status" value="1"/>
</dbReference>
<feature type="domain" description="Response regulatory" evidence="2">
    <location>
        <begin position="10"/>
        <end position="127"/>
    </location>
</feature>
<dbReference type="PROSITE" id="PS50110">
    <property type="entry name" value="RESPONSE_REGULATORY"/>
    <property type="match status" value="1"/>
</dbReference>
<reference evidence="4 5" key="1">
    <citation type="submission" date="2020-02" db="EMBL/GenBank/DDBJ databases">
        <title>Genomic and physiological characterization of two novel Nitrospinaceae genera.</title>
        <authorList>
            <person name="Mueller A.J."/>
            <person name="Jung M.-Y."/>
            <person name="Strachan C.R."/>
            <person name="Herbold C.W."/>
            <person name="Kirkegaard R.H."/>
            <person name="Daims H."/>
        </authorList>
    </citation>
    <scope>NUCLEOTIDE SEQUENCE [LARGE SCALE GENOMIC DNA]</scope>
    <source>
        <strain evidence="4">EB</strain>
    </source>
</reference>
<dbReference type="AlphaFoldDB" id="A0A7T0BW75"/>
<evidence type="ECO:0000313" key="4">
    <source>
        <dbReference type="EMBL" id="QPJ62081.1"/>
    </source>
</evidence>
<dbReference type="Proteomes" id="UP000594688">
    <property type="component" value="Chromosome"/>
</dbReference>
<dbReference type="InterPro" id="IPR052020">
    <property type="entry name" value="Cyclic_di-GMP/3'3'-cGAMP_PDE"/>
</dbReference>
<evidence type="ECO:0000259" key="3">
    <source>
        <dbReference type="PROSITE" id="PS51832"/>
    </source>
</evidence>
<dbReference type="Gene3D" id="3.40.50.2300">
    <property type="match status" value="1"/>
</dbReference>
<dbReference type="CDD" id="cd00077">
    <property type="entry name" value="HDc"/>
    <property type="match status" value="1"/>
</dbReference>